<proteinExistence type="predicted"/>
<dbReference type="EMBL" id="KL584761">
    <property type="protein sequence ID" value="KEQ94734.1"/>
    <property type="molecule type" value="Genomic_DNA"/>
</dbReference>
<protein>
    <submittedName>
        <fullName evidence="2">Uncharacterized protein</fullName>
    </submittedName>
</protein>
<evidence type="ECO:0000313" key="2">
    <source>
        <dbReference type="EMBL" id="KEQ94734.1"/>
    </source>
</evidence>
<dbReference type="Proteomes" id="UP000030641">
    <property type="component" value="Unassembled WGS sequence"/>
</dbReference>
<dbReference type="AlphaFoldDB" id="A0A074YFB0"/>
<dbReference type="GeneID" id="25362999"/>
<dbReference type="RefSeq" id="XP_013343331.1">
    <property type="nucleotide sequence ID" value="XM_013487877.1"/>
</dbReference>
<dbReference type="OrthoDB" id="10390175at2759"/>
<name>A0A074YFB0_AURSE</name>
<evidence type="ECO:0000313" key="3">
    <source>
        <dbReference type="Proteomes" id="UP000030641"/>
    </source>
</evidence>
<reference evidence="2 3" key="1">
    <citation type="journal article" date="2014" name="BMC Genomics">
        <title>Genome sequencing of four Aureobasidium pullulans varieties: biotechnological potential, stress tolerance, and description of new species.</title>
        <authorList>
            <person name="Gostin Ar C."/>
            <person name="Ohm R.A."/>
            <person name="Kogej T."/>
            <person name="Sonjak S."/>
            <person name="Turk M."/>
            <person name="Zajc J."/>
            <person name="Zalar P."/>
            <person name="Grube M."/>
            <person name="Sun H."/>
            <person name="Han J."/>
            <person name="Sharma A."/>
            <person name="Chiniquy J."/>
            <person name="Ngan C.Y."/>
            <person name="Lipzen A."/>
            <person name="Barry K."/>
            <person name="Grigoriev I.V."/>
            <person name="Gunde-Cimerman N."/>
        </authorList>
    </citation>
    <scope>NUCLEOTIDE SEQUENCE [LARGE SCALE GENOMIC DNA]</scope>
    <source>
        <strain evidence="2 3">EXF-2481</strain>
    </source>
</reference>
<dbReference type="InParanoid" id="A0A074YFB0"/>
<organism evidence="2 3">
    <name type="scientific">Aureobasidium subglaciale (strain EXF-2481)</name>
    <name type="common">Aureobasidium pullulans var. subglaciale</name>
    <dbReference type="NCBI Taxonomy" id="1043005"/>
    <lineage>
        <taxon>Eukaryota</taxon>
        <taxon>Fungi</taxon>
        <taxon>Dikarya</taxon>
        <taxon>Ascomycota</taxon>
        <taxon>Pezizomycotina</taxon>
        <taxon>Dothideomycetes</taxon>
        <taxon>Dothideomycetidae</taxon>
        <taxon>Dothideales</taxon>
        <taxon>Saccotheciaceae</taxon>
        <taxon>Aureobasidium</taxon>
    </lineage>
</organism>
<feature type="region of interest" description="Disordered" evidence="1">
    <location>
        <begin position="25"/>
        <end position="84"/>
    </location>
</feature>
<evidence type="ECO:0000256" key="1">
    <source>
        <dbReference type="SAM" id="MobiDB-lite"/>
    </source>
</evidence>
<gene>
    <name evidence="2" type="ORF">AUEXF2481DRAFT_254560</name>
</gene>
<sequence>MRAVCCRCKSRAGELVADASYMENGAYPPINAPGPSPYPDVLRRSQVTSSQEERGVVKRSRRQRLRDRAPELFPSQPHPDNNLVFFCTNNNSSPI</sequence>
<dbReference type="HOGENOM" id="CLU_2372440_0_0_1"/>
<keyword evidence="3" id="KW-1185">Reference proteome</keyword>
<accession>A0A074YFB0</accession>